<dbReference type="SUPFAM" id="SSF55729">
    <property type="entry name" value="Acyl-CoA N-acyltransferases (Nat)"/>
    <property type="match status" value="1"/>
</dbReference>
<dbReference type="Pfam" id="PF00583">
    <property type="entry name" value="Acetyltransf_1"/>
    <property type="match status" value="1"/>
</dbReference>
<dbReference type="EMBL" id="AP012046">
    <property type="protein sequence ID" value="BAK94050.1"/>
    <property type="molecule type" value="Genomic_DNA"/>
</dbReference>
<dbReference type="CDD" id="cd04301">
    <property type="entry name" value="NAT_SF"/>
    <property type="match status" value="1"/>
</dbReference>
<dbReference type="EC" id="2.3.1.-" evidence="2"/>
<evidence type="ECO:0000313" key="3">
    <source>
        <dbReference type="Proteomes" id="UP000002663"/>
    </source>
</evidence>
<dbReference type="InterPro" id="IPR016181">
    <property type="entry name" value="Acyl_CoA_acyltransferase"/>
</dbReference>
<proteinExistence type="predicted"/>
<name>A0AAN1SFJ4_TETHN</name>
<dbReference type="GO" id="GO:0016747">
    <property type="term" value="F:acyltransferase activity, transferring groups other than amino-acyl groups"/>
    <property type="evidence" value="ECO:0007669"/>
    <property type="project" value="InterPro"/>
</dbReference>
<keyword evidence="2" id="KW-0808">Transferase</keyword>
<dbReference type="Proteomes" id="UP000002663">
    <property type="component" value="Chromosome"/>
</dbReference>
<dbReference type="PROSITE" id="PS51186">
    <property type="entry name" value="GNAT"/>
    <property type="match status" value="1"/>
</dbReference>
<accession>A0AAN1SFJ4</accession>
<dbReference type="AlphaFoldDB" id="A0AAN1SFJ4"/>
<organism evidence="2 3">
    <name type="scientific">Tetragenococcus halophilus (strain DSM 20338 / JCM 20259 / NCIMB 9735 / NBRC 12172)</name>
    <name type="common">Pediococcus halophilus</name>
    <dbReference type="NCBI Taxonomy" id="945021"/>
    <lineage>
        <taxon>Bacteria</taxon>
        <taxon>Bacillati</taxon>
        <taxon>Bacillota</taxon>
        <taxon>Bacilli</taxon>
        <taxon>Lactobacillales</taxon>
        <taxon>Enterococcaceae</taxon>
        <taxon>Tetragenococcus</taxon>
    </lineage>
</organism>
<reference evidence="2 3" key="1">
    <citation type="submission" date="2011-01" db="EMBL/GenBank/DDBJ databases">
        <title>Whole genome sequence of Tetragenococcus halophilus NBRC 12172.</title>
        <authorList>
            <person name="Nakazawa H."/>
            <person name="Omata S."/>
            <person name="Koga C."/>
            <person name="Watanabe Y."/>
            <person name="Katano Y."/>
            <person name="Ito N."/>
            <person name="Tsukatani N."/>
            <person name="Ankai A."/>
            <person name="Oguchi A."/>
            <person name="Fukui S."/>
            <person name="Yashiro I."/>
            <person name="Kamata S."/>
            <person name="Hashimoto Y."/>
            <person name="Yamazaki J."/>
            <person name="Taguchi H."/>
            <person name="Tanaka A."/>
            <person name="Koyama T."/>
            <person name="Ichige A."/>
            <person name="Hanya Y."/>
            <person name="Tanikawa S."/>
            <person name="Yamazaki S."/>
            <person name="Fujita N."/>
        </authorList>
    </citation>
    <scope>NUCLEOTIDE SEQUENCE [LARGE SCALE GENOMIC DNA]</scope>
    <source>
        <strain evidence="3">DSM 20338 / JCM 20259 / NCIMB 9735 / NBRC 12172</strain>
    </source>
</reference>
<gene>
    <name evidence="2" type="ordered locus">TEH_07230</name>
</gene>
<dbReference type="InterPro" id="IPR000182">
    <property type="entry name" value="GNAT_dom"/>
</dbReference>
<keyword evidence="2" id="KW-0012">Acyltransferase</keyword>
<sequence length="207" mass="24475">MKLEDNNIFMLCKKFNKSAFKELDKKYIVRNLKESEIEIWKTIHFDTYADKKDYRYIVDEYYNNYFSDRKDEFLNACKVICDVNNNILGTCFLWKISAGLWSIQWFKVINQYANKGVGRQLLSYVLTEVKLDFPIILHTHAASFSAIKLYGDFGFEFLTDNYIGSRKNGLNDSFDLIRKNIKLKEFHFTSLSDSEREVLASFDSEDF</sequence>
<dbReference type="Gene3D" id="3.40.630.30">
    <property type="match status" value="1"/>
</dbReference>
<feature type="domain" description="N-acetyltransferase" evidence="1">
    <location>
        <begin position="27"/>
        <end position="177"/>
    </location>
</feature>
<evidence type="ECO:0000259" key="1">
    <source>
        <dbReference type="PROSITE" id="PS51186"/>
    </source>
</evidence>
<evidence type="ECO:0000313" key="2">
    <source>
        <dbReference type="EMBL" id="BAK94050.1"/>
    </source>
</evidence>
<protein>
    <submittedName>
        <fullName evidence="2">Acetyltransferase</fullName>
        <ecNumber evidence="2">2.3.1.-</ecNumber>
    </submittedName>
</protein>
<dbReference type="KEGG" id="thl:TEH_07230"/>